<accession>A0A4U1EF53</accession>
<dbReference type="EMBL" id="RWIC01002035">
    <property type="protein sequence ID" value="TKC34156.1"/>
    <property type="molecule type" value="Genomic_DNA"/>
</dbReference>
<comment type="caution">
    <text evidence="2">The sequence shown here is derived from an EMBL/GenBank/DDBJ whole genome shotgun (WGS) entry which is preliminary data.</text>
</comment>
<reference evidence="3" key="1">
    <citation type="journal article" date="2019" name="IScience">
        <title>Narwhal Genome Reveals Long-Term Low Genetic Diversity despite Current Large Abundance Size.</title>
        <authorList>
            <person name="Westbury M.V."/>
            <person name="Petersen B."/>
            <person name="Garde E."/>
            <person name="Heide-Jorgensen M.P."/>
            <person name="Lorenzen E.D."/>
        </authorList>
    </citation>
    <scope>NUCLEOTIDE SEQUENCE [LARGE SCALE GENOMIC DNA]</scope>
</reference>
<organism evidence="2 3">
    <name type="scientific">Monodon monoceros</name>
    <name type="common">Narwhal</name>
    <name type="synonym">Ceratodon monodon</name>
    <dbReference type="NCBI Taxonomy" id="40151"/>
    <lineage>
        <taxon>Eukaryota</taxon>
        <taxon>Metazoa</taxon>
        <taxon>Chordata</taxon>
        <taxon>Craniata</taxon>
        <taxon>Vertebrata</taxon>
        <taxon>Euteleostomi</taxon>
        <taxon>Mammalia</taxon>
        <taxon>Eutheria</taxon>
        <taxon>Laurasiatheria</taxon>
        <taxon>Artiodactyla</taxon>
        <taxon>Whippomorpha</taxon>
        <taxon>Cetacea</taxon>
        <taxon>Odontoceti</taxon>
        <taxon>Monodontidae</taxon>
        <taxon>Monodon</taxon>
    </lineage>
</organism>
<evidence type="ECO:0000313" key="3">
    <source>
        <dbReference type="Proteomes" id="UP000308365"/>
    </source>
</evidence>
<gene>
    <name evidence="2" type="ORF">EI555_009157</name>
</gene>
<dbReference type="AlphaFoldDB" id="A0A4U1EF53"/>
<evidence type="ECO:0000313" key="2">
    <source>
        <dbReference type="EMBL" id="TKC34156.1"/>
    </source>
</evidence>
<sequence>MAPPLRAEEEDEEDYELVPETPAPPRRAGRSLLLSTPPHPQDYAFTFFDPKDSAFQEILYDPQTTIAELFTIVHQWVPQVQYKIDVIGNEILR</sequence>
<feature type="region of interest" description="Disordered" evidence="1">
    <location>
        <begin position="1"/>
        <end position="37"/>
    </location>
</feature>
<feature type="compositionally biased region" description="Acidic residues" evidence="1">
    <location>
        <begin position="8"/>
        <end position="17"/>
    </location>
</feature>
<protein>
    <submittedName>
        <fullName evidence="2">Uncharacterized protein</fullName>
    </submittedName>
</protein>
<name>A0A4U1EF53_MONMO</name>
<proteinExistence type="predicted"/>
<dbReference type="Proteomes" id="UP000308365">
    <property type="component" value="Unassembled WGS sequence"/>
</dbReference>
<evidence type="ECO:0000256" key="1">
    <source>
        <dbReference type="SAM" id="MobiDB-lite"/>
    </source>
</evidence>